<keyword evidence="1" id="KW-0175">Coiled coil</keyword>
<evidence type="ECO:0000313" key="3">
    <source>
        <dbReference type="EMBL" id="MFD2832579.1"/>
    </source>
</evidence>
<dbReference type="EMBL" id="JBHUOJ010000009">
    <property type="protein sequence ID" value="MFD2832579.1"/>
    <property type="molecule type" value="Genomic_DNA"/>
</dbReference>
<comment type="caution">
    <text evidence="3">The sequence shown here is derived from an EMBL/GenBank/DDBJ whole genome shotgun (WGS) entry which is preliminary data.</text>
</comment>
<keyword evidence="2" id="KW-0472">Membrane</keyword>
<sequence>MAKLEQLSELLVSEIEQFEKTVDKLQKIQEQKIGIDARAFELLFKQHHAKVEDLLKEHSLQMEKLGDYLKDAKAYPVWALTTFTASLLANGILIYILLFNS</sequence>
<evidence type="ECO:0000256" key="1">
    <source>
        <dbReference type="SAM" id="Coils"/>
    </source>
</evidence>
<name>A0ABW5X2H0_9FLAO</name>
<feature type="coiled-coil region" evidence="1">
    <location>
        <begin position="1"/>
        <end position="28"/>
    </location>
</feature>
<keyword evidence="2" id="KW-1133">Transmembrane helix</keyword>
<dbReference type="Proteomes" id="UP001597438">
    <property type="component" value="Unassembled WGS sequence"/>
</dbReference>
<dbReference type="RefSeq" id="WP_251741707.1">
    <property type="nucleotide sequence ID" value="NZ_JBHUOJ010000009.1"/>
</dbReference>
<proteinExistence type="predicted"/>
<gene>
    <name evidence="3" type="ORF">ACFSYS_04715</name>
</gene>
<accession>A0ABW5X2H0</accession>
<reference evidence="4" key="1">
    <citation type="journal article" date="2019" name="Int. J. Syst. Evol. Microbiol.">
        <title>The Global Catalogue of Microorganisms (GCM) 10K type strain sequencing project: providing services to taxonomists for standard genome sequencing and annotation.</title>
        <authorList>
            <consortium name="The Broad Institute Genomics Platform"/>
            <consortium name="The Broad Institute Genome Sequencing Center for Infectious Disease"/>
            <person name="Wu L."/>
            <person name="Ma J."/>
        </authorList>
    </citation>
    <scope>NUCLEOTIDE SEQUENCE [LARGE SCALE GENOMIC DNA]</scope>
    <source>
        <strain evidence="4">KCTC 52925</strain>
    </source>
</reference>
<keyword evidence="4" id="KW-1185">Reference proteome</keyword>
<dbReference type="Pfam" id="PF20503">
    <property type="entry name" value="DUF6730"/>
    <property type="match status" value="1"/>
</dbReference>
<keyword evidence="2" id="KW-0812">Transmembrane</keyword>
<organism evidence="3 4">
    <name type="scientific">Christiangramia antarctica</name>
    <dbReference type="NCBI Taxonomy" id="2058158"/>
    <lineage>
        <taxon>Bacteria</taxon>
        <taxon>Pseudomonadati</taxon>
        <taxon>Bacteroidota</taxon>
        <taxon>Flavobacteriia</taxon>
        <taxon>Flavobacteriales</taxon>
        <taxon>Flavobacteriaceae</taxon>
        <taxon>Christiangramia</taxon>
    </lineage>
</organism>
<evidence type="ECO:0000256" key="2">
    <source>
        <dbReference type="SAM" id="Phobius"/>
    </source>
</evidence>
<evidence type="ECO:0000313" key="4">
    <source>
        <dbReference type="Proteomes" id="UP001597438"/>
    </source>
</evidence>
<protein>
    <submittedName>
        <fullName evidence="3">DUF6730 family protein</fullName>
    </submittedName>
</protein>
<feature type="transmembrane region" description="Helical" evidence="2">
    <location>
        <begin position="75"/>
        <end position="98"/>
    </location>
</feature>
<dbReference type="InterPro" id="IPR046617">
    <property type="entry name" value="DUF6730"/>
</dbReference>